<dbReference type="InterPro" id="IPR036051">
    <property type="entry name" value="KRAB_dom_sf"/>
</dbReference>
<name>L8HP03_9CETA</name>
<dbReference type="PANTHER" id="PTHR23232">
    <property type="entry name" value="KRAB DOMAIN C2H2 ZINC FINGER"/>
    <property type="match status" value="1"/>
</dbReference>
<dbReference type="InterPro" id="IPR001909">
    <property type="entry name" value="KRAB"/>
</dbReference>
<dbReference type="Pfam" id="PF01352">
    <property type="entry name" value="KRAB"/>
    <property type="match status" value="1"/>
</dbReference>
<sequence length="82" mass="9368">VTYKDVAVNFTQEEWSLLDKSRKNLFRNVMLETVTHLVSVGESVNRDVPAPVSILFNHSLNKHLEQLPCVPLWLLPDSLIVL</sequence>
<dbReference type="GO" id="GO:0006355">
    <property type="term" value="P:regulation of DNA-templated transcription"/>
    <property type="evidence" value="ECO:0007669"/>
    <property type="project" value="InterPro"/>
</dbReference>
<organism evidence="2 3">
    <name type="scientific">Bos mutus</name>
    <name type="common">wild yak</name>
    <dbReference type="NCBI Taxonomy" id="72004"/>
    <lineage>
        <taxon>Eukaryota</taxon>
        <taxon>Metazoa</taxon>
        <taxon>Chordata</taxon>
        <taxon>Craniata</taxon>
        <taxon>Vertebrata</taxon>
        <taxon>Euteleostomi</taxon>
        <taxon>Mammalia</taxon>
        <taxon>Eutheria</taxon>
        <taxon>Laurasiatheria</taxon>
        <taxon>Artiodactyla</taxon>
        <taxon>Ruminantia</taxon>
        <taxon>Pecora</taxon>
        <taxon>Bovidae</taxon>
        <taxon>Bovinae</taxon>
        <taxon>Bos</taxon>
    </lineage>
</organism>
<dbReference type="AlphaFoldDB" id="L8HP03"/>
<dbReference type="PANTHER" id="PTHR23232:SF136">
    <property type="entry name" value="KRAB DOMAIN-CONTAINING PROTEIN"/>
    <property type="match status" value="1"/>
</dbReference>
<protein>
    <recommendedName>
        <fullName evidence="1">KRAB domain-containing protein</fullName>
    </recommendedName>
</protein>
<evidence type="ECO:0000313" key="3">
    <source>
        <dbReference type="Proteomes" id="UP000011080"/>
    </source>
</evidence>
<dbReference type="PROSITE" id="PS50805">
    <property type="entry name" value="KRAB"/>
    <property type="match status" value="1"/>
</dbReference>
<gene>
    <name evidence="2" type="ORF">M91_04682</name>
</gene>
<feature type="domain" description="KRAB" evidence="1">
    <location>
        <begin position="1"/>
        <end position="82"/>
    </location>
</feature>
<dbReference type="Gene3D" id="6.10.140.140">
    <property type="match status" value="1"/>
</dbReference>
<dbReference type="CDD" id="cd07765">
    <property type="entry name" value="KRAB_A-box"/>
    <property type="match status" value="1"/>
</dbReference>
<dbReference type="SMART" id="SM00349">
    <property type="entry name" value="KRAB"/>
    <property type="match status" value="1"/>
</dbReference>
<feature type="non-terminal residue" evidence="2">
    <location>
        <position position="82"/>
    </location>
</feature>
<evidence type="ECO:0000313" key="2">
    <source>
        <dbReference type="EMBL" id="ELR45613.1"/>
    </source>
</evidence>
<dbReference type="SUPFAM" id="SSF109640">
    <property type="entry name" value="KRAB domain (Kruppel-associated box)"/>
    <property type="match status" value="1"/>
</dbReference>
<evidence type="ECO:0000259" key="1">
    <source>
        <dbReference type="PROSITE" id="PS50805"/>
    </source>
</evidence>
<feature type="non-terminal residue" evidence="2">
    <location>
        <position position="1"/>
    </location>
</feature>
<dbReference type="Proteomes" id="UP000011080">
    <property type="component" value="Unassembled WGS sequence"/>
</dbReference>
<proteinExistence type="predicted"/>
<reference evidence="2 3" key="1">
    <citation type="journal article" date="2012" name="Nat. Genet.">
        <title>The yak genome and adaptation to life at high altitude.</title>
        <authorList>
            <person name="Qiu Q."/>
            <person name="Zhang G."/>
            <person name="Ma T."/>
            <person name="Qian W."/>
            <person name="Wang J."/>
            <person name="Ye Z."/>
            <person name="Cao C."/>
            <person name="Hu Q."/>
            <person name="Kim J."/>
            <person name="Larkin D.M."/>
            <person name="Auvil L."/>
            <person name="Capitanu B."/>
            <person name="Ma J."/>
            <person name="Lewin H.A."/>
            <person name="Qian X."/>
            <person name="Lang Y."/>
            <person name="Zhou R."/>
            <person name="Wang L."/>
            <person name="Wang K."/>
            <person name="Xia J."/>
            <person name="Liao S."/>
            <person name="Pan S."/>
            <person name="Lu X."/>
            <person name="Hou H."/>
            <person name="Wang Y."/>
            <person name="Zang X."/>
            <person name="Yin Y."/>
            <person name="Ma H."/>
            <person name="Zhang J."/>
            <person name="Wang Z."/>
            <person name="Zhang Y."/>
            <person name="Zhang D."/>
            <person name="Yonezawa T."/>
            <person name="Hasegawa M."/>
            <person name="Zhong Y."/>
            <person name="Liu W."/>
            <person name="Zhang Y."/>
            <person name="Huang Z."/>
            <person name="Zhang S."/>
            <person name="Long R."/>
            <person name="Yang H."/>
            <person name="Wang J."/>
            <person name="Lenstra J.A."/>
            <person name="Cooper D.N."/>
            <person name="Wu Y."/>
            <person name="Wang J."/>
            <person name="Shi P."/>
            <person name="Wang J."/>
            <person name="Liu J."/>
        </authorList>
    </citation>
    <scope>NUCLEOTIDE SEQUENCE [LARGE SCALE GENOMIC DNA]</scope>
    <source>
        <strain evidence="3">yakQH1</strain>
    </source>
</reference>
<dbReference type="EMBL" id="JH884022">
    <property type="protein sequence ID" value="ELR45613.1"/>
    <property type="molecule type" value="Genomic_DNA"/>
</dbReference>
<accession>L8HP03</accession>
<dbReference type="InterPro" id="IPR050169">
    <property type="entry name" value="Krueppel_C2H2_ZnF"/>
</dbReference>